<gene>
    <name evidence="1" type="ORF">Rcae01_03500</name>
</gene>
<accession>A0ABP9VUR2</accession>
<comment type="caution">
    <text evidence="1">The sequence shown here is derived from an EMBL/GenBank/DDBJ whole genome shotgun (WGS) entry which is preliminary data.</text>
</comment>
<name>A0ABP9VUR2_9BACT</name>
<dbReference type="EMBL" id="BAABRO010000007">
    <property type="protein sequence ID" value="GAA5508040.1"/>
    <property type="molecule type" value="Genomic_DNA"/>
</dbReference>
<evidence type="ECO:0008006" key="3">
    <source>
        <dbReference type="Google" id="ProtNLM"/>
    </source>
</evidence>
<sequence length="52" mass="5895">MLTRMERCGMEIPSQIAKVDIHGFSFTKRLCPGIFATIFDEYLSVTANANNR</sequence>
<organism evidence="1 2">
    <name type="scientific">Novipirellula caenicola</name>
    <dbReference type="NCBI Taxonomy" id="1536901"/>
    <lineage>
        <taxon>Bacteria</taxon>
        <taxon>Pseudomonadati</taxon>
        <taxon>Planctomycetota</taxon>
        <taxon>Planctomycetia</taxon>
        <taxon>Pirellulales</taxon>
        <taxon>Pirellulaceae</taxon>
        <taxon>Novipirellula</taxon>
    </lineage>
</organism>
<keyword evidence="2" id="KW-1185">Reference proteome</keyword>
<evidence type="ECO:0000313" key="2">
    <source>
        <dbReference type="Proteomes" id="UP001416858"/>
    </source>
</evidence>
<proteinExistence type="predicted"/>
<reference evidence="1 2" key="1">
    <citation type="submission" date="2024-02" db="EMBL/GenBank/DDBJ databases">
        <title>Rhodopirellula caenicola NBRC 110016.</title>
        <authorList>
            <person name="Ichikawa N."/>
            <person name="Katano-Makiyama Y."/>
            <person name="Hidaka K."/>
        </authorList>
    </citation>
    <scope>NUCLEOTIDE SEQUENCE [LARGE SCALE GENOMIC DNA]</scope>
    <source>
        <strain evidence="1 2">NBRC 110016</strain>
    </source>
</reference>
<protein>
    <recommendedName>
        <fullName evidence="3">DUF4325 domain-containing protein</fullName>
    </recommendedName>
</protein>
<dbReference type="Proteomes" id="UP001416858">
    <property type="component" value="Unassembled WGS sequence"/>
</dbReference>
<evidence type="ECO:0000313" key="1">
    <source>
        <dbReference type="EMBL" id="GAA5508040.1"/>
    </source>
</evidence>